<dbReference type="EMBL" id="LSMT01000065">
    <property type="protein sequence ID" value="PFX29456.1"/>
    <property type="molecule type" value="Genomic_DNA"/>
</dbReference>
<dbReference type="PANTHER" id="PTHR33845">
    <property type="entry name" value="C2H2-TYPE DOMAIN-CONTAINING PROTEIN"/>
    <property type="match status" value="1"/>
</dbReference>
<keyword evidence="3" id="KW-1185">Reference proteome</keyword>
<dbReference type="AlphaFoldDB" id="A0A2B4SJC2"/>
<feature type="region of interest" description="Disordered" evidence="1">
    <location>
        <begin position="672"/>
        <end position="731"/>
    </location>
</feature>
<accession>A0A2B4SJC2</accession>
<dbReference type="STRING" id="50429.A0A2B4SJC2"/>
<protein>
    <recommendedName>
        <fullName evidence="4">C2H2-type domain-containing protein</fullName>
    </recommendedName>
</protein>
<feature type="region of interest" description="Disordered" evidence="1">
    <location>
        <begin position="555"/>
        <end position="574"/>
    </location>
</feature>
<dbReference type="Proteomes" id="UP000225706">
    <property type="component" value="Unassembled WGS sequence"/>
</dbReference>
<dbReference type="PANTHER" id="PTHR33845:SF1">
    <property type="entry name" value="C2H2-TYPE DOMAIN-CONTAINING PROTEIN"/>
    <property type="match status" value="1"/>
</dbReference>
<evidence type="ECO:0000256" key="1">
    <source>
        <dbReference type="SAM" id="MobiDB-lite"/>
    </source>
</evidence>
<sequence>METDRPGVELSAGSELSSDGLETDLMFLEISSHGWKDDETFLSPDTASLVSSTSEEGTTSKPNSLQKLNEYLVSKSIEPVTQPWVEWEKASDSTKLWYTKRTAEIFSSVLHDLTPNYAGSLWQAVVSYPAMNEGLGLDELSETSKNYLQVLAEAYDKAQGWDTRRQILSMMCGVSNYSDISRFIPGLIMEVPFAEELSNHQDQARLDVIDVLNSEAVFFVNDWAMKFLSQRYRELQIDWFGKRGISWHISVVYRRIEGVIQWQAFIHVIQSCTQGSSAVTAIMQHVLATLKQEYPEINKAYFRQDNAGCYHSSRPLMKCQEISANTGVKVVRVDFSAPQGGKGVADRLAASFKSHTRAYINEGHNVCTASDLKEALLSHGGLEGVRMVSLDTIEETPDDAQTITGIPKLNNFEFSSMGSISCWRAYSVGQGKAIKIEKSSSVPGQGIVQESFSAGDFRSFKSTHHKSSGEENVLEETSSEASMERSQGAGVYSCPRDGCTRVSQRLSALEKHLSLEKCTRVQGKAFINGLGKSWLQIIFGGRCTSNSSSRNAVPVGQVNGKPQPHKHGRPVTTHRKDDEEFFKHLRYNPEDIGFERKEWQIPKWHKFKSVMHDKFGVLALHERWIQCICKKRIVLNKRRAVNFFEENCSENDKNRRKQSKSDAIQISIAASFKKQAKDKREQSTHSECDSLDNNKGFELDNSASATNLDNMDQEMSEIDVDITPKTVHDDS</sequence>
<feature type="region of interest" description="Disordered" evidence="1">
    <location>
        <begin position="461"/>
        <end position="490"/>
    </location>
</feature>
<name>A0A2B4SJC2_STYPI</name>
<feature type="compositionally biased region" description="Basic and acidic residues" evidence="1">
    <location>
        <begin position="678"/>
        <end position="688"/>
    </location>
</feature>
<evidence type="ECO:0008006" key="4">
    <source>
        <dbReference type="Google" id="ProtNLM"/>
    </source>
</evidence>
<proteinExistence type="predicted"/>
<evidence type="ECO:0000313" key="3">
    <source>
        <dbReference type="Proteomes" id="UP000225706"/>
    </source>
</evidence>
<feature type="compositionally biased region" description="Acidic residues" evidence="1">
    <location>
        <begin position="711"/>
        <end position="720"/>
    </location>
</feature>
<feature type="compositionally biased region" description="Basic residues" evidence="1">
    <location>
        <begin position="563"/>
        <end position="573"/>
    </location>
</feature>
<reference evidence="3" key="1">
    <citation type="journal article" date="2017" name="bioRxiv">
        <title>Comparative analysis of the genomes of Stylophora pistillata and Acropora digitifera provides evidence for extensive differences between species of corals.</title>
        <authorList>
            <person name="Voolstra C.R."/>
            <person name="Li Y."/>
            <person name="Liew Y.J."/>
            <person name="Baumgarten S."/>
            <person name="Zoccola D."/>
            <person name="Flot J.-F."/>
            <person name="Tambutte S."/>
            <person name="Allemand D."/>
            <person name="Aranda M."/>
        </authorList>
    </citation>
    <scope>NUCLEOTIDE SEQUENCE [LARGE SCALE GENOMIC DNA]</scope>
</reference>
<gene>
    <name evidence="2" type="ORF">AWC38_SpisGene5756</name>
</gene>
<organism evidence="2 3">
    <name type="scientific">Stylophora pistillata</name>
    <name type="common">Smooth cauliflower coral</name>
    <dbReference type="NCBI Taxonomy" id="50429"/>
    <lineage>
        <taxon>Eukaryota</taxon>
        <taxon>Metazoa</taxon>
        <taxon>Cnidaria</taxon>
        <taxon>Anthozoa</taxon>
        <taxon>Hexacorallia</taxon>
        <taxon>Scleractinia</taxon>
        <taxon>Astrocoeniina</taxon>
        <taxon>Pocilloporidae</taxon>
        <taxon>Stylophora</taxon>
    </lineage>
</organism>
<comment type="caution">
    <text evidence="2">The sequence shown here is derived from an EMBL/GenBank/DDBJ whole genome shotgun (WGS) entry which is preliminary data.</text>
</comment>
<feature type="compositionally biased region" description="Polar residues" evidence="1">
    <location>
        <begin position="701"/>
        <end position="710"/>
    </location>
</feature>
<evidence type="ECO:0000313" key="2">
    <source>
        <dbReference type="EMBL" id="PFX29456.1"/>
    </source>
</evidence>
<dbReference type="OrthoDB" id="5986202at2759"/>